<feature type="region of interest" description="Disordered" evidence="1">
    <location>
        <begin position="28"/>
        <end position="77"/>
    </location>
</feature>
<feature type="compositionally biased region" description="Basic and acidic residues" evidence="1">
    <location>
        <begin position="159"/>
        <end position="171"/>
    </location>
</feature>
<feature type="compositionally biased region" description="Polar residues" evidence="1">
    <location>
        <begin position="36"/>
        <end position="52"/>
    </location>
</feature>
<name>A0A915D8Q7_9BILA</name>
<dbReference type="Proteomes" id="UP000887574">
    <property type="component" value="Unplaced"/>
</dbReference>
<accession>A0A915D8Q7</accession>
<proteinExistence type="predicted"/>
<keyword evidence="2" id="KW-0732">Signal</keyword>
<keyword evidence="3" id="KW-1185">Reference proteome</keyword>
<feature type="region of interest" description="Disordered" evidence="1">
    <location>
        <begin position="135"/>
        <end position="215"/>
    </location>
</feature>
<evidence type="ECO:0000313" key="3">
    <source>
        <dbReference type="Proteomes" id="UP000887574"/>
    </source>
</evidence>
<reference evidence="4" key="1">
    <citation type="submission" date="2022-11" db="UniProtKB">
        <authorList>
            <consortium name="WormBaseParasite"/>
        </authorList>
    </citation>
    <scope>IDENTIFICATION</scope>
</reference>
<feature type="chain" id="PRO_5037732122" evidence="2">
    <location>
        <begin position="26"/>
        <end position="215"/>
    </location>
</feature>
<protein>
    <submittedName>
        <fullName evidence="4">Uncharacterized protein</fullName>
    </submittedName>
</protein>
<evidence type="ECO:0000313" key="4">
    <source>
        <dbReference type="WBParaSite" id="jg17294"/>
    </source>
</evidence>
<organism evidence="3 4">
    <name type="scientific">Ditylenchus dipsaci</name>
    <dbReference type="NCBI Taxonomy" id="166011"/>
    <lineage>
        <taxon>Eukaryota</taxon>
        <taxon>Metazoa</taxon>
        <taxon>Ecdysozoa</taxon>
        <taxon>Nematoda</taxon>
        <taxon>Chromadorea</taxon>
        <taxon>Rhabditida</taxon>
        <taxon>Tylenchina</taxon>
        <taxon>Tylenchomorpha</taxon>
        <taxon>Sphaerularioidea</taxon>
        <taxon>Anguinidae</taxon>
        <taxon>Anguininae</taxon>
        <taxon>Ditylenchus</taxon>
    </lineage>
</organism>
<sequence>MCFRIFLAFSSILLMGWLLIKCTKGQNTRKRKKKPASSTKGDSPLTTVTGATAETIVETPDGKSKETDGTPIAKSAASAPVVTTGGAVLNQDQLDNTQSNNTIMEVVPKEENRSGVVPVDSVQIAPSQYGEKIFKMKKDRKAKPVKQEQDDSLSSLKPSKKEAKRSAEILKTKKVPRKHPDYKTIQSNAMSDFDKTLSQAPPTSAYEAPKPGGRK</sequence>
<evidence type="ECO:0000256" key="1">
    <source>
        <dbReference type="SAM" id="MobiDB-lite"/>
    </source>
</evidence>
<feature type="compositionally biased region" description="Basic residues" evidence="1">
    <location>
        <begin position="135"/>
        <end position="144"/>
    </location>
</feature>
<evidence type="ECO:0000256" key="2">
    <source>
        <dbReference type="SAM" id="SignalP"/>
    </source>
</evidence>
<feature type="compositionally biased region" description="Polar residues" evidence="1">
    <location>
        <begin position="184"/>
        <end position="202"/>
    </location>
</feature>
<feature type="signal peptide" evidence="2">
    <location>
        <begin position="1"/>
        <end position="25"/>
    </location>
</feature>
<dbReference type="AlphaFoldDB" id="A0A915D8Q7"/>
<dbReference type="WBParaSite" id="jg17294">
    <property type="protein sequence ID" value="jg17294"/>
    <property type="gene ID" value="jg17294"/>
</dbReference>